<dbReference type="SUPFAM" id="SSF48726">
    <property type="entry name" value="Immunoglobulin"/>
    <property type="match status" value="1"/>
</dbReference>
<keyword evidence="1" id="KW-0732">Signal</keyword>
<dbReference type="Proteomes" id="UP000468581">
    <property type="component" value="Unassembled WGS sequence"/>
</dbReference>
<proteinExistence type="predicted"/>
<protein>
    <submittedName>
        <fullName evidence="2">T9SS type B sorting domain-containing protein</fullName>
    </submittedName>
</protein>
<accession>A0A6P0UJF4</accession>
<feature type="signal peptide" evidence="1">
    <location>
        <begin position="1"/>
        <end position="26"/>
    </location>
</feature>
<dbReference type="AlphaFoldDB" id="A0A6P0UJF4"/>
<organism evidence="2 3">
    <name type="scientific">Leptobacterium flavescens</name>
    <dbReference type="NCBI Taxonomy" id="472055"/>
    <lineage>
        <taxon>Bacteria</taxon>
        <taxon>Pseudomonadati</taxon>
        <taxon>Bacteroidota</taxon>
        <taxon>Flavobacteriia</taxon>
        <taxon>Flavobacteriales</taxon>
        <taxon>Flavobacteriaceae</taxon>
        <taxon>Leptobacterium</taxon>
    </lineage>
</organism>
<dbReference type="Pfam" id="PF13585">
    <property type="entry name" value="CHU_C"/>
    <property type="match status" value="1"/>
</dbReference>
<dbReference type="InterPro" id="IPR026341">
    <property type="entry name" value="T9SS_type_B"/>
</dbReference>
<comment type="caution">
    <text evidence="2">The sequence shown here is derived from an EMBL/GenBank/DDBJ whole genome shotgun (WGS) entry which is preliminary data.</text>
</comment>
<dbReference type="InterPro" id="IPR036179">
    <property type="entry name" value="Ig-like_dom_sf"/>
</dbReference>
<dbReference type="NCBIfam" id="TIGR04131">
    <property type="entry name" value="Bac_Flav_CTERM"/>
    <property type="match status" value="1"/>
</dbReference>
<evidence type="ECO:0000313" key="2">
    <source>
        <dbReference type="EMBL" id="NER13334.1"/>
    </source>
</evidence>
<evidence type="ECO:0000313" key="3">
    <source>
        <dbReference type="Proteomes" id="UP000468581"/>
    </source>
</evidence>
<sequence>MRQKLPQTVRWLLCCLALTIFEISNAQTLNTPELSFSYACVSDSFNTFNAIISYENNPFNSDNVFHLEMSDASGSFDNPSLLKSITGENFSFDFETSFSLPENVAGENYRIRVRSTSPEKISAATTPFNAYYVPNVNLVLNDYQDVAICGGQSATISLNLDVAPTYLWYKNGVFFQEGGSSLEITSSGEYYAEGFYGDCTGALHSNIVIVNFGEEINARIDSEPVVEVCPGTTHQLKAVTDNEFLDYKWFKDDVELTELPNYLPVLDIAMSAETYGVYKLSLVNEGGCEAFSQEIEIRQPSIEASVTAVSPLESILIEGNSLVLRIETNTTDPRVSWFKDEEMIVNGNSLELEVSEIGTYRAMVSAPGSCMGVVESPSFKVFEPVSFTAEIDHLNNYDACSTIRTTLGISSLIATANNGLEHEIDAAQFNLFSFNWYKNEEALNNNQPKQIVENYSQNGAYSLKGEMNGIEFTSNAMQIKLGLPEFELTSDTDVMCSNNGEATLSAMVFENATYNWYRDGQLFQSGDAPTVTVNQSGVFTAELMIDGCSSASNEVSIETFGEELISVFPSQHIIITANAGKLVSASGGDSYLWKNTDGLVLSSSDSFNASEEGTYYLVAIKDGCEVIKEITVEISEVVEVPNIISPNQDNINDKWVLPAQFANDPDVEVTICDTYGKPVLKTKAYQNNWPENSTADKSEASIYYYFIQKNGKAVKKGSITVVNR</sequence>
<name>A0A6P0UJF4_9FLAO</name>
<reference evidence="2 3" key="1">
    <citation type="submission" date="2020-01" db="EMBL/GenBank/DDBJ databases">
        <title>Leptobacterium flavescens.</title>
        <authorList>
            <person name="Wang G."/>
        </authorList>
    </citation>
    <scope>NUCLEOTIDE SEQUENCE [LARGE SCALE GENOMIC DNA]</scope>
    <source>
        <strain evidence="2 3">KCTC 22160</strain>
    </source>
</reference>
<gene>
    <name evidence="2" type="ORF">GWK08_07785</name>
</gene>
<feature type="chain" id="PRO_5027064840" evidence="1">
    <location>
        <begin position="27"/>
        <end position="724"/>
    </location>
</feature>
<dbReference type="RefSeq" id="WP_163606377.1">
    <property type="nucleotide sequence ID" value="NZ_JAABOO010000002.1"/>
</dbReference>
<dbReference type="EMBL" id="JAABOO010000002">
    <property type="protein sequence ID" value="NER13334.1"/>
    <property type="molecule type" value="Genomic_DNA"/>
</dbReference>
<evidence type="ECO:0000256" key="1">
    <source>
        <dbReference type="SAM" id="SignalP"/>
    </source>
</evidence>
<keyword evidence="3" id="KW-1185">Reference proteome</keyword>